<dbReference type="InterPro" id="IPR016181">
    <property type="entry name" value="Acyl_CoA_acyltransferase"/>
</dbReference>
<keyword evidence="2" id="KW-0808">Transferase</keyword>
<sequence>MPINQDLFHNGDVTKVGKFMMLIRTIRQEDYSAVADLLRTTFSKTANGYRNEAELVGNIRLDPSYHKKLEVVADDDNQIIGHGLLSEIKVINAANSFTGLCLAPLAVQPNFQKSGIGTAIINELENRAINQGYKFISVLGWPEYYPRFGYHKASDYGIKPPFPVPNETYMVKQLVPNGLSNVNGTVRYLEAFNR</sequence>
<dbReference type="Gene3D" id="3.40.630.30">
    <property type="match status" value="1"/>
</dbReference>
<dbReference type="SUPFAM" id="SSF55729">
    <property type="entry name" value="Acyl-CoA N-acyltransferases (Nat)"/>
    <property type="match status" value="1"/>
</dbReference>
<dbReference type="CDD" id="cd04301">
    <property type="entry name" value="NAT_SF"/>
    <property type="match status" value="1"/>
</dbReference>
<dbReference type="PANTHER" id="PTHR43617:SF2">
    <property type="entry name" value="UPF0039 PROTEIN SLL0451"/>
    <property type="match status" value="1"/>
</dbReference>
<dbReference type="PROSITE" id="PS51186">
    <property type="entry name" value="GNAT"/>
    <property type="match status" value="1"/>
</dbReference>
<evidence type="ECO:0000313" key="3">
    <source>
        <dbReference type="Proteomes" id="UP000051439"/>
    </source>
</evidence>
<dbReference type="Proteomes" id="UP000051439">
    <property type="component" value="Unassembled WGS sequence"/>
</dbReference>
<accession>A0A0R1NNX7</accession>
<dbReference type="EMBL" id="AZEB01000010">
    <property type="protein sequence ID" value="KRL22077.1"/>
    <property type="molecule type" value="Genomic_DNA"/>
</dbReference>
<name>A0A0R1NNX7_9LACO</name>
<proteinExistence type="predicted"/>
<reference evidence="2 3" key="1">
    <citation type="journal article" date="2015" name="Genome Announc.">
        <title>Expanding the biotechnology potential of lactobacilli through comparative genomics of 213 strains and associated genera.</title>
        <authorList>
            <person name="Sun Z."/>
            <person name="Harris H.M."/>
            <person name="McCann A."/>
            <person name="Guo C."/>
            <person name="Argimon S."/>
            <person name="Zhang W."/>
            <person name="Yang X."/>
            <person name="Jeffery I.B."/>
            <person name="Cooney J.C."/>
            <person name="Kagawa T.F."/>
            <person name="Liu W."/>
            <person name="Song Y."/>
            <person name="Salvetti E."/>
            <person name="Wrobel A."/>
            <person name="Rasinkangas P."/>
            <person name="Parkhill J."/>
            <person name="Rea M.C."/>
            <person name="O'Sullivan O."/>
            <person name="Ritari J."/>
            <person name="Douillard F.P."/>
            <person name="Paul Ross R."/>
            <person name="Yang R."/>
            <person name="Briner A.E."/>
            <person name="Felis G.E."/>
            <person name="de Vos W.M."/>
            <person name="Barrangou R."/>
            <person name="Klaenhammer T.R."/>
            <person name="Caufield P.W."/>
            <person name="Cui Y."/>
            <person name="Zhang H."/>
            <person name="O'Toole P.W."/>
        </authorList>
    </citation>
    <scope>NUCLEOTIDE SEQUENCE [LARGE SCALE GENOMIC DNA]</scope>
    <source>
        <strain evidence="2 3">DSM 19906</strain>
    </source>
</reference>
<keyword evidence="3" id="KW-1185">Reference proteome</keyword>
<gene>
    <name evidence="2" type="ORF">FC98_GL000376</name>
</gene>
<protein>
    <submittedName>
        <fullName evidence="2">Acetyltransferase, GNAT family</fullName>
    </submittedName>
</protein>
<dbReference type="InterPro" id="IPR050276">
    <property type="entry name" value="MshD_Acetyltransferase"/>
</dbReference>
<dbReference type="InterPro" id="IPR000182">
    <property type="entry name" value="GNAT_dom"/>
</dbReference>
<evidence type="ECO:0000259" key="1">
    <source>
        <dbReference type="PROSITE" id="PS51186"/>
    </source>
</evidence>
<organism evidence="2 3">
    <name type="scientific">Lentilactobacillus kisonensis DSM 19906 = JCM 15041</name>
    <dbReference type="NCBI Taxonomy" id="1423766"/>
    <lineage>
        <taxon>Bacteria</taxon>
        <taxon>Bacillati</taxon>
        <taxon>Bacillota</taxon>
        <taxon>Bacilli</taxon>
        <taxon>Lactobacillales</taxon>
        <taxon>Lactobacillaceae</taxon>
        <taxon>Lentilactobacillus</taxon>
    </lineage>
</organism>
<comment type="caution">
    <text evidence="2">The sequence shown here is derived from an EMBL/GenBank/DDBJ whole genome shotgun (WGS) entry which is preliminary data.</text>
</comment>
<dbReference type="PANTHER" id="PTHR43617">
    <property type="entry name" value="L-AMINO ACID N-ACETYLTRANSFERASE"/>
    <property type="match status" value="1"/>
</dbReference>
<evidence type="ECO:0000313" key="2">
    <source>
        <dbReference type="EMBL" id="KRL22077.1"/>
    </source>
</evidence>
<dbReference type="PATRIC" id="fig|1423766.4.peg.376"/>
<feature type="domain" description="N-acetyltransferase" evidence="1">
    <location>
        <begin position="21"/>
        <end position="175"/>
    </location>
</feature>
<dbReference type="AlphaFoldDB" id="A0A0R1NNX7"/>
<dbReference type="Pfam" id="PF00583">
    <property type="entry name" value="Acetyltransf_1"/>
    <property type="match status" value="1"/>
</dbReference>
<dbReference type="GO" id="GO:0016747">
    <property type="term" value="F:acyltransferase activity, transferring groups other than amino-acyl groups"/>
    <property type="evidence" value="ECO:0007669"/>
    <property type="project" value="InterPro"/>
</dbReference>